<dbReference type="PANTHER" id="PTHR24148">
    <property type="entry name" value="ANKYRIN REPEAT DOMAIN-CONTAINING PROTEIN 39 HOMOLOG-RELATED"/>
    <property type="match status" value="1"/>
</dbReference>
<organism evidence="2 3">
    <name type="scientific">Cercophora newfieldiana</name>
    <dbReference type="NCBI Taxonomy" id="92897"/>
    <lineage>
        <taxon>Eukaryota</taxon>
        <taxon>Fungi</taxon>
        <taxon>Dikarya</taxon>
        <taxon>Ascomycota</taxon>
        <taxon>Pezizomycotina</taxon>
        <taxon>Sordariomycetes</taxon>
        <taxon>Sordariomycetidae</taxon>
        <taxon>Sordariales</taxon>
        <taxon>Lasiosphaeriaceae</taxon>
        <taxon>Cercophora</taxon>
    </lineage>
</organism>
<accession>A0AA39YHM1</accession>
<evidence type="ECO:0000313" key="2">
    <source>
        <dbReference type="EMBL" id="KAK0652479.1"/>
    </source>
</evidence>
<dbReference type="Pfam" id="PF26639">
    <property type="entry name" value="Het-6_barrel"/>
    <property type="match status" value="1"/>
</dbReference>
<protein>
    <recommendedName>
        <fullName evidence="1">Heterokaryon incompatibility domain-containing protein</fullName>
    </recommendedName>
</protein>
<dbReference type="InterPro" id="IPR052895">
    <property type="entry name" value="HetReg/Transcr_Mod"/>
</dbReference>
<dbReference type="PANTHER" id="PTHR24148:SF73">
    <property type="entry name" value="HET DOMAIN PROTEIN (AFU_ORTHOLOGUE AFUA_8G01020)"/>
    <property type="match status" value="1"/>
</dbReference>
<evidence type="ECO:0000313" key="3">
    <source>
        <dbReference type="Proteomes" id="UP001174936"/>
    </source>
</evidence>
<proteinExistence type="predicted"/>
<sequence length="462" mass="51873">MKEIYSNTQRAILWLGDYSDTAVPSHPNAVLSRGEVKAAFGIAEDLAADRHHDTPEDREIAEGYRALDALLKVPWWQRIWTVQEALLPKHAVLRYGDTEMPFARFWKAFDHYFAQSYRECCGEYWLDFTDTSSNVISCLQTAIDYRRLLSHDQGLVFSVLISTFRGRLATDPRDKIFGLSGLAGTLVADYSLQPKDVFMRAIRTTITDSGSLAPLLRTPEPDRAKDLPTWAPDCCAKLGPEAQHSWDMVWFGLFAAFDAAMGTKAAMLNPSAGPVLPLQGLLVDEIYEVVVHGICRDRDEFCAMARRWQHTTETVAKRNHGVYPRGGTYKDAFWRTMVGDMILHEFDAQGTGQSRRAKASDEANCRMLWNPNGDHSMGVPFSRDRQFFTTRAGLIGIGNPGPKVGDAIYVLLGGRVPFILRPTPKKQDGATLLEYVSPAYVHGIMDGEVMKEKREPSWVHLI</sequence>
<dbReference type="AlphaFoldDB" id="A0AA39YHM1"/>
<gene>
    <name evidence="2" type="ORF">B0T16DRAFT_406252</name>
</gene>
<feature type="domain" description="Heterokaryon incompatibility" evidence="1">
    <location>
        <begin position="1"/>
        <end position="84"/>
    </location>
</feature>
<evidence type="ECO:0000259" key="1">
    <source>
        <dbReference type="Pfam" id="PF06985"/>
    </source>
</evidence>
<reference evidence="2" key="1">
    <citation type="submission" date="2023-06" db="EMBL/GenBank/DDBJ databases">
        <title>Genome-scale phylogeny and comparative genomics of the fungal order Sordariales.</title>
        <authorList>
            <consortium name="Lawrence Berkeley National Laboratory"/>
            <person name="Hensen N."/>
            <person name="Bonometti L."/>
            <person name="Westerberg I."/>
            <person name="Brannstrom I.O."/>
            <person name="Guillou S."/>
            <person name="Cros-Aarteil S."/>
            <person name="Calhoun S."/>
            <person name="Haridas S."/>
            <person name="Kuo A."/>
            <person name="Mondo S."/>
            <person name="Pangilinan J."/>
            <person name="Riley R."/>
            <person name="Labutti K."/>
            <person name="Andreopoulos B."/>
            <person name="Lipzen A."/>
            <person name="Chen C."/>
            <person name="Yanf M."/>
            <person name="Daum C."/>
            <person name="Ng V."/>
            <person name="Clum A."/>
            <person name="Steindorff A."/>
            <person name="Ohm R."/>
            <person name="Martin F."/>
            <person name="Silar P."/>
            <person name="Natvig D."/>
            <person name="Lalanne C."/>
            <person name="Gautier V."/>
            <person name="Ament-Velasquez S.L."/>
            <person name="Kruys A."/>
            <person name="Hutchinson M.I."/>
            <person name="Powell A.J."/>
            <person name="Barry K."/>
            <person name="Miller A.N."/>
            <person name="Grigoriev I.V."/>
            <person name="Debuchy R."/>
            <person name="Gladieux P."/>
            <person name="Thoren M.H."/>
            <person name="Johannesson H."/>
        </authorList>
    </citation>
    <scope>NUCLEOTIDE SEQUENCE</scope>
    <source>
        <strain evidence="2">SMH2532-1</strain>
    </source>
</reference>
<dbReference type="InterPro" id="IPR010730">
    <property type="entry name" value="HET"/>
</dbReference>
<name>A0AA39YHM1_9PEZI</name>
<keyword evidence="3" id="KW-1185">Reference proteome</keyword>
<dbReference type="Proteomes" id="UP001174936">
    <property type="component" value="Unassembled WGS sequence"/>
</dbReference>
<dbReference type="Pfam" id="PF06985">
    <property type="entry name" value="HET"/>
    <property type="match status" value="1"/>
</dbReference>
<comment type="caution">
    <text evidence="2">The sequence shown here is derived from an EMBL/GenBank/DDBJ whole genome shotgun (WGS) entry which is preliminary data.</text>
</comment>
<dbReference type="EMBL" id="JAULSV010000002">
    <property type="protein sequence ID" value="KAK0652479.1"/>
    <property type="molecule type" value="Genomic_DNA"/>
</dbReference>